<dbReference type="InterPro" id="IPR056726">
    <property type="entry name" value="DUF7824"/>
</dbReference>
<feature type="domain" description="DUF6493" evidence="1">
    <location>
        <begin position="16"/>
        <end position="320"/>
    </location>
</feature>
<evidence type="ECO:0000259" key="3">
    <source>
        <dbReference type="Pfam" id="PF25149"/>
    </source>
</evidence>
<dbReference type="InterPro" id="IPR056727">
    <property type="entry name" value="DUF7825"/>
</dbReference>
<gene>
    <name evidence="4" type="ORF">H8L47_25315</name>
</gene>
<dbReference type="Proteomes" id="UP000646911">
    <property type="component" value="Unassembled WGS sequence"/>
</dbReference>
<evidence type="ECO:0000313" key="4">
    <source>
        <dbReference type="EMBL" id="MBC3910897.1"/>
    </source>
</evidence>
<name>A0ABR6ZGP6_9BURK</name>
<keyword evidence="5" id="KW-1185">Reference proteome</keyword>
<dbReference type="RefSeq" id="WP_186956464.1">
    <property type="nucleotide sequence ID" value="NZ_JACOFX010000020.1"/>
</dbReference>
<sequence>MAEQKIEAAFVAATPLEEFIVAGNYQGMMAYLLTLDKARWPQHRASVLRMNKAMEKSRYTSDMSKFAWRSKVTEEQWHCLRAAIFLCGNADDVAENCWHYLYQPAELIELWKKYQPASTENLALTLISQRPLAFRIVQSLLINGLIERPTHENYLLGLMSQEMRSDLVPDVAYWIKHDPDLLQGPLLQLFDIEGTTDISFAGRDKYTHNPDNTWQQLFLNLCQQGVYRREVLLDKTLSALEKDWIQFRSGWFSRFHDALAPKVEEMSAFSERYLGLCHSRIPPTVSMALKVLGRLQEANAISNSALLAALQPLLSSAVKAQVDAALKLLDQTIKHDASLAQEAASVAVFGLLHEAVDMQKKIITRLDKWGMDAATQEQARQLLPHVATSNREALSALLITDATDGSARAVTDTRQQLPSLQALPSPISSQRALPVINTIADLIQACAHAFENHIDTDCFETVFEALLRLAPFSAEAKKQFGPVLKRARKMKPVADNWHHLDKPLARELARLLAFMFEQERLPAERQFAKGHFDVHSVICQRTDDLMDILMQGKSVAPLAAATHQRGYIDPAILIARARAQHACGLQQPIQEQVLSLLRLAPSNDPSLRQQAASLPDTPYHHALRYALGSQVSIAAKGKDSALYIAAARARHPDEDDPNLIQLYGDFGPDGAHAARYRFDIEARESEYTTFYDTYLSVTPAPRPIDTVYLSILRHPRDEKSDGKIWRGQDFSGGNESQILWSASMLPSCLEAVFAEGTQAIANNLDWWEVAWQNKTYLNLLLDPTVPMNGCAITLLAFALAGKEPGQTAIAIDALVASWLEGRLEAAALANVICGLLATPQVKASRYAKSLGKAARAHAMAPHLVFQLLCTIVTQNPTAPPKDMAMLLELLNELRLELRQSLPEHTLAALQIMQIGGKGKTALKALLTG</sequence>
<proteinExistence type="predicted"/>
<evidence type="ECO:0000313" key="5">
    <source>
        <dbReference type="Proteomes" id="UP000646911"/>
    </source>
</evidence>
<reference evidence="4 5" key="1">
    <citation type="submission" date="2020-08" db="EMBL/GenBank/DDBJ databases">
        <title>Novel species isolated from subtropical streams in China.</title>
        <authorList>
            <person name="Lu H."/>
        </authorList>
    </citation>
    <scope>NUCLEOTIDE SEQUENCE [LARGE SCALE GENOMIC DNA]</scope>
    <source>
        <strain evidence="4 5">NL8W</strain>
    </source>
</reference>
<evidence type="ECO:0000259" key="2">
    <source>
        <dbReference type="Pfam" id="PF25148"/>
    </source>
</evidence>
<accession>A0ABR6ZGP6</accession>
<feature type="domain" description="DUF7825" evidence="3">
    <location>
        <begin position="734"/>
        <end position="919"/>
    </location>
</feature>
<feature type="domain" description="DUF7824" evidence="2">
    <location>
        <begin position="430"/>
        <end position="654"/>
    </location>
</feature>
<dbReference type="Pfam" id="PF20103">
    <property type="entry name" value="DUF6493"/>
    <property type="match status" value="1"/>
</dbReference>
<comment type="caution">
    <text evidence="4">The sequence shown here is derived from an EMBL/GenBank/DDBJ whole genome shotgun (WGS) entry which is preliminary data.</text>
</comment>
<evidence type="ECO:0000259" key="1">
    <source>
        <dbReference type="Pfam" id="PF20103"/>
    </source>
</evidence>
<protein>
    <submittedName>
        <fullName evidence="4">Uncharacterized protein</fullName>
    </submittedName>
</protein>
<dbReference type="Pfam" id="PF25148">
    <property type="entry name" value="DUF7824"/>
    <property type="match status" value="1"/>
</dbReference>
<dbReference type="Pfam" id="PF25149">
    <property type="entry name" value="DUF7825"/>
    <property type="match status" value="1"/>
</dbReference>
<dbReference type="InterPro" id="IPR045472">
    <property type="entry name" value="DUF6493"/>
</dbReference>
<organism evidence="4 5">
    <name type="scientific">Undibacterium umbellatum</name>
    <dbReference type="NCBI Taxonomy" id="2762300"/>
    <lineage>
        <taxon>Bacteria</taxon>
        <taxon>Pseudomonadati</taxon>
        <taxon>Pseudomonadota</taxon>
        <taxon>Betaproteobacteria</taxon>
        <taxon>Burkholderiales</taxon>
        <taxon>Oxalobacteraceae</taxon>
        <taxon>Undibacterium</taxon>
    </lineage>
</organism>
<dbReference type="EMBL" id="JACOFX010000020">
    <property type="protein sequence ID" value="MBC3910897.1"/>
    <property type="molecule type" value="Genomic_DNA"/>
</dbReference>